<dbReference type="Pfam" id="PF00067">
    <property type="entry name" value="p450"/>
    <property type="match status" value="1"/>
</dbReference>
<dbReference type="GO" id="GO:0004497">
    <property type="term" value="F:monooxygenase activity"/>
    <property type="evidence" value="ECO:0007669"/>
    <property type="project" value="UniProtKB-KW"/>
</dbReference>
<name>A0A9N9QXP3_9NEOP</name>
<dbReference type="EMBL" id="OU893344">
    <property type="protein sequence ID" value="CAG9785318.1"/>
    <property type="molecule type" value="Genomic_DNA"/>
</dbReference>
<organism evidence="8 9">
    <name type="scientific">Diatraea saccharalis</name>
    <name type="common">sugarcane borer</name>
    <dbReference type="NCBI Taxonomy" id="40085"/>
    <lineage>
        <taxon>Eukaryota</taxon>
        <taxon>Metazoa</taxon>
        <taxon>Ecdysozoa</taxon>
        <taxon>Arthropoda</taxon>
        <taxon>Hexapoda</taxon>
        <taxon>Insecta</taxon>
        <taxon>Pterygota</taxon>
        <taxon>Neoptera</taxon>
        <taxon>Endopterygota</taxon>
        <taxon>Lepidoptera</taxon>
        <taxon>Glossata</taxon>
        <taxon>Ditrysia</taxon>
        <taxon>Pyraloidea</taxon>
        <taxon>Crambidae</taxon>
        <taxon>Crambinae</taxon>
        <taxon>Diatraea</taxon>
    </lineage>
</organism>
<evidence type="ECO:0000256" key="4">
    <source>
        <dbReference type="ARBA" id="ARBA00022723"/>
    </source>
</evidence>
<dbReference type="GO" id="GO:0016705">
    <property type="term" value="F:oxidoreductase activity, acting on paired donors, with incorporation or reduction of molecular oxygen"/>
    <property type="evidence" value="ECO:0007669"/>
    <property type="project" value="InterPro"/>
</dbReference>
<keyword evidence="6" id="KW-0408">Iron</keyword>
<dbReference type="InterPro" id="IPR036396">
    <property type="entry name" value="Cyt_P450_sf"/>
</dbReference>
<keyword evidence="5" id="KW-0560">Oxidoreductase</keyword>
<keyword evidence="7" id="KW-0503">Monooxygenase</keyword>
<sequence length="168" mass="19585">MNLINFSQKKIQQFMKINSKQSVALVDQLKRKMGTGDLSMYDHIAYYSFTSICENAFGVTFNNEEEIKRFLTMSDRHTMLVSARLVPWLNNDFLYSFMPSYNEFTTTAEYLKNFTKQDSGEKRASHVEIEEEMLAILISSIDTTAIVSSFVLLLLSHYQNVQEKLYRE</sequence>
<keyword evidence="3" id="KW-0349">Heme</keyword>
<gene>
    <name evidence="8" type="ORF">DIATSA_LOCUS3360</name>
</gene>
<dbReference type="PANTHER" id="PTHR24291">
    <property type="entry name" value="CYTOCHROME P450 FAMILY 4"/>
    <property type="match status" value="1"/>
</dbReference>
<comment type="cofactor">
    <cofactor evidence="1">
        <name>heme</name>
        <dbReference type="ChEBI" id="CHEBI:30413"/>
    </cofactor>
</comment>
<dbReference type="Proteomes" id="UP001153714">
    <property type="component" value="Chromosome 13"/>
</dbReference>
<evidence type="ECO:0000256" key="3">
    <source>
        <dbReference type="ARBA" id="ARBA00022617"/>
    </source>
</evidence>
<evidence type="ECO:0008006" key="10">
    <source>
        <dbReference type="Google" id="ProtNLM"/>
    </source>
</evidence>
<keyword evidence="9" id="KW-1185">Reference proteome</keyword>
<comment type="similarity">
    <text evidence="2">Belongs to the cytochrome P450 family.</text>
</comment>
<dbReference type="AlphaFoldDB" id="A0A9N9QXP3"/>
<dbReference type="PANTHER" id="PTHR24291:SF201">
    <property type="entry name" value="CYTOCHROME P450, FAMILY 4, SUBFAMILY B, POLYPEPTIDE 7"/>
    <property type="match status" value="1"/>
</dbReference>
<dbReference type="SUPFAM" id="SSF48264">
    <property type="entry name" value="Cytochrome P450"/>
    <property type="match status" value="1"/>
</dbReference>
<evidence type="ECO:0000256" key="5">
    <source>
        <dbReference type="ARBA" id="ARBA00023002"/>
    </source>
</evidence>
<protein>
    <recommendedName>
        <fullName evidence="10">Cytochrome P450</fullName>
    </recommendedName>
</protein>
<evidence type="ECO:0000256" key="2">
    <source>
        <dbReference type="ARBA" id="ARBA00010617"/>
    </source>
</evidence>
<evidence type="ECO:0000256" key="7">
    <source>
        <dbReference type="ARBA" id="ARBA00023033"/>
    </source>
</evidence>
<dbReference type="GO" id="GO:0005506">
    <property type="term" value="F:iron ion binding"/>
    <property type="evidence" value="ECO:0007669"/>
    <property type="project" value="InterPro"/>
</dbReference>
<evidence type="ECO:0000256" key="1">
    <source>
        <dbReference type="ARBA" id="ARBA00001971"/>
    </source>
</evidence>
<reference evidence="8" key="1">
    <citation type="submission" date="2021-12" db="EMBL/GenBank/DDBJ databases">
        <authorList>
            <person name="King R."/>
        </authorList>
    </citation>
    <scope>NUCLEOTIDE SEQUENCE</scope>
</reference>
<dbReference type="GO" id="GO:0020037">
    <property type="term" value="F:heme binding"/>
    <property type="evidence" value="ECO:0007669"/>
    <property type="project" value="InterPro"/>
</dbReference>
<dbReference type="OrthoDB" id="1470350at2759"/>
<evidence type="ECO:0000313" key="9">
    <source>
        <dbReference type="Proteomes" id="UP001153714"/>
    </source>
</evidence>
<dbReference type="InterPro" id="IPR001128">
    <property type="entry name" value="Cyt_P450"/>
</dbReference>
<dbReference type="InterPro" id="IPR050196">
    <property type="entry name" value="Cytochrome_P450_Monoox"/>
</dbReference>
<reference evidence="8" key="2">
    <citation type="submission" date="2022-10" db="EMBL/GenBank/DDBJ databases">
        <authorList>
            <consortium name="ENA_rothamsted_submissions"/>
            <consortium name="culmorum"/>
            <person name="King R."/>
        </authorList>
    </citation>
    <scope>NUCLEOTIDE SEQUENCE</scope>
</reference>
<keyword evidence="4" id="KW-0479">Metal-binding</keyword>
<accession>A0A9N9QXP3</accession>
<dbReference type="Gene3D" id="1.10.630.10">
    <property type="entry name" value="Cytochrome P450"/>
    <property type="match status" value="2"/>
</dbReference>
<proteinExistence type="inferred from homology"/>
<evidence type="ECO:0000313" key="8">
    <source>
        <dbReference type="EMBL" id="CAG9785318.1"/>
    </source>
</evidence>
<evidence type="ECO:0000256" key="6">
    <source>
        <dbReference type="ARBA" id="ARBA00023004"/>
    </source>
</evidence>